<evidence type="ECO:0000313" key="2">
    <source>
        <dbReference type="EMBL" id="MEQ2234350.1"/>
    </source>
</evidence>
<keyword evidence="3" id="KW-1185">Reference proteome</keyword>
<gene>
    <name evidence="2" type="ORF">ILYODFUR_031011</name>
</gene>
<accession>A0ABV0TPW2</accession>
<evidence type="ECO:0000256" key="1">
    <source>
        <dbReference type="SAM" id="MobiDB-lite"/>
    </source>
</evidence>
<protein>
    <submittedName>
        <fullName evidence="2">Uncharacterized protein</fullName>
    </submittedName>
</protein>
<proteinExistence type="predicted"/>
<name>A0ABV0TPW2_9TELE</name>
<dbReference type="Proteomes" id="UP001482620">
    <property type="component" value="Unassembled WGS sequence"/>
</dbReference>
<feature type="region of interest" description="Disordered" evidence="1">
    <location>
        <begin position="61"/>
        <end position="90"/>
    </location>
</feature>
<comment type="caution">
    <text evidence="2">The sequence shown here is derived from an EMBL/GenBank/DDBJ whole genome shotgun (WGS) entry which is preliminary data.</text>
</comment>
<evidence type="ECO:0000313" key="3">
    <source>
        <dbReference type="Proteomes" id="UP001482620"/>
    </source>
</evidence>
<feature type="compositionally biased region" description="Basic and acidic residues" evidence="1">
    <location>
        <begin position="76"/>
        <end position="87"/>
    </location>
</feature>
<organism evidence="2 3">
    <name type="scientific">Ilyodon furcidens</name>
    <name type="common">goldbreast splitfin</name>
    <dbReference type="NCBI Taxonomy" id="33524"/>
    <lineage>
        <taxon>Eukaryota</taxon>
        <taxon>Metazoa</taxon>
        <taxon>Chordata</taxon>
        <taxon>Craniata</taxon>
        <taxon>Vertebrata</taxon>
        <taxon>Euteleostomi</taxon>
        <taxon>Actinopterygii</taxon>
        <taxon>Neopterygii</taxon>
        <taxon>Teleostei</taxon>
        <taxon>Neoteleostei</taxon>
        <taxon>Acanthomorphata</taxon>
        <taxon>Ovalentaria</taxon>
        <taxon>Atherinomorphae</taxon>
        <taxon>Cyprinodontiformes</taxon>
        <taxon>Goodeidae</taxon>
        <taxon>Ilyodon</taxon>
    </lineage>
</organism>
<sequence length="102" mass="11522">MEPQKAGHTKRYFTSREALELITASDEGGILSNNLVWIRPTVEMKLILLTRRILPMTLLMRRRKTKPPAPPRHPVPWREAEGEERVSLQKTGAAAVVPLGSQ</sequence>
<dbReference type="EMBL" id="JAHRIQ010039478">
    <property type="protein sequence ID" value="MEQ2234350.1"/>
    <property type="molecule type" value="Genomic_DNA"/>
</dbReference>
<reference evidence="2 3" key="1">
    <citation type="submission" date="2021-06" db="EMBL/GenBank/DDBJ databases">
        <authorList>
            <person name="Palmer J.M."/>
        </authorList>
    </citation>
    <scope>NUCLEOTIDE SEQUENCE [LARGE SCALE GENOMIC DNA]</scope>
    <source>
        <strain evidence="3">if_2019</strain>
        <tissue evidence="2">Muscle</tissue>
    </source>
</reference>